<evidence type="ECO:0000256" key="18">
    <source>
        <dbReference type="PIRSR" id="PIRSR600823-5"/>
    </source>
</evidence>
<dbReference type="GO" id="GO:0020037">
    <property type="term" value="F:heme binding"/>
    <property type="evidence" value="ECO:0007669"/>
    <property type="project" value="UniProtKB-UniRule"/>
</dbReference>
<comment type="function">
    <text evidence="19">Removal of H(2)O(2), oxidation of toxic reductants, biosynthesis and degradation of lignin, suberization, auxin catabolism, response to environmental stresses such as wounding, pathogen attack and oxidative stress.</text>
</comment>
<evidence type="ECO:0000256" key="15">
    <source>
        <dbReference type="PIRSR" id="PIRSR600823-2"/>
    </source>
</evidence>
<keyword evidence="12 18" id="KW-1015">Disulfide bond</keyword>
<evidence type="ECO:0000256" key="13">
    <source>
        <dbReference type="ARBA" id="ARBA00023324"/>
    </source>
</evidence>
<keyword evidence="5 19" id="KW-0575">Peroxidase</keyword>
<feature type="binding site" evidence="16">
    <location>
        <position position="74"/>
    </location>
    <ligand>
        <name>Ca(2+)</name>
        <dbReference type="ChEBI" id="CHEBI:29108"/>
        <label>1</label>
    </ligand>
</feature>
<evidence type="ECO:0000313" key="22">
    <source>
        <dbReference type="Proteomes" id="UP001341281"/>
    </source>
</evidence>
<evidence type="ECO:0000256" key="17">
    <source>
        <dbReference type="PIRSR" id="PIRSR600823-4"/>
    </source>
</evidence>
<organism evidence="21 22">
    <name type="scientific">Paspalum notatum var. saurae</name>
    <dbReference type="NCBI Taxonomy" id="547442"/>
    <lineage>
        <taxon>Eukaryota</taxon>
        <taxon>Viridiplantae</taxon>
        <taxon>Streptophyta</taxon>
        <taxon>Embryophyta</taxon>
        <taxon>Tracheophyta</taxon>
        <taxon>Spermatophyta</taxon>
        <taxon>Magnoliopsida</taxon>
        <taxon>Liliopsida</taxon>
        <taxon>Poales</taxon>
        <taxon>Poaceae</taxon>
        <taxon>PACMAD clade</taxon>
        <taxon>Panicoideae</taxon>
        <taxon>Andropogonodae</taxon>
        <taxon>Paspaleae</taxon>
        <taxon>Paspalinae</taxon>
        <taxon>Paspalum</taxon>
    </lineage>
</organism>
<accession>A0AAQ3TWD0</accession>
<dbReference type="InterPro" id="IPR019794">
    <property type="entry name" value="Peroxidases_AS"/>
</dbReference>
<keyword evidence="7 16" id="KW-0479">Metal-binding</keyword>
<feature type="disulfide bond" evidence="18">
    <location>
        <begin position="129"/>
        <end position="335"/>
    </location>
</feature>
<sequence length="408" mass="44856">MGNMSRYTLLFVFVLLAATSQLGTVDALIVDGLEVGFYGRTCPEAEGVIRDIVNNEVGMDHSIAPGLIRLFFHDCFITGCDASILLDESPAGDVPEKESSANGFTLVGLRTIDIAKSTLEAMCPRIVSCADILAFAARDAAVAAGLPSYDVAAGRRDGMRSNMDDLPGNFPVPGHHVPRLTELFNQRGLSQEDLVVLSGAHSIGGAHCFMFSNRIYGFSKEADIDPSMDPIYAAQLRQMCPPQKPDDNPEQAPKVKFDAQTEEKLDSAYYSELLAKRGLLTSDSALIEDPQTRAMVETFARDDALWQQKFAEAMQKVGMLDVLIGNAKGQVRKQCRLVNGQEQQQKPQLPWFRQQHRPPLPWLQQRHLRRPLPRHPVADLINGFFRGSSGSGAKFLSQGSKAQQCPLQ</sequence>
<feature type="site" description="Transition state stabilizer" evidence="17">
    <location>
        <position position="69"/>
    </location>
</feature>
<dbReference type="InterPro" id="IPR019793">
    <property type="entry name" value="Peroxidases_heam-ligand_BS"/>
</dbReference>
<dbReference type="PRINTS" id="PR00458">
    <property type="entry name" value="PEROXIDASE"/>
</dbReference>
<keyword evidence="10 19" id="KW-0560">Oxidoreductase</keyword>
<evidence type="ECO:0000256" key="7">
    <source>
        <dbReference type="ARBA" id="ARBA00022723"/>
    </source>
</evidence>
<dbReference type="AlphaFoldDB" id="A0AAQ3TWD0"/>
<comment type="similarity">
    <text evidence="19">Belongs to the peroxidase family. Classical plant (class III) peroxidase subfamily.</text>
</comment>
<dbReference type="PROSITE" id="PS50873">
    <property type="entry name" value="PEROXIDASE_4"/>
    <property type="match status" value="1"/>
</dbReference>
<keyword evidence="9 16" id="KW-0106">Calcium</keyword>
<name>A0AAQ3TWD0_PASNO</name>
<dbReference type="PANTHER" id="PTHR31517">
    <property type="match status" value="1"/>
</dbReference>
<evidence type="ECO:0000256" key="16">
    <source>
        <dbReference type="PIRSR" id="PIRSR600823-3"/>
    </source>
</evidence>
<evidence type="ECO:0000256" key="10">
    <source>
        <dbReference type="ARBA" id="ARBA00023002"/>
    </source>
</evidence>
<dbReference type="PROSITE" id="PS00435">
    <property type="entry name" value="PEROXIDASE_1"/>
    <property type="match status" value="1"/>
</dbReference>
<feature type="active site" description="Proton acceptor" evidence="14">
    <location>
        <position position="73"/>
    </location>
</feature>
<keyword evidence="19" id="KW-0964">Secreted</keyword>
<dbReference type="Pfam" id="PF00141">
    <property type="entry name" value="peroxidase"/>
    <property type="match status" value="1"/>
</dbReference>
<dbReference type="PANTHER" id="PTHR31517:SF84">
    <property type="entry name" value="PEROXIDASE"/>
    <property type="match status" value="1"/>
</dbReference>
<feature type="binding site" evidence="15">
    <location>
        <position position="171"/>
    </location>
    <ligand>
        <name>substrate</name>
    </ligand>
</feature>
<feature type="binding site" evidence="16">
    <location>
        <position position="266"/>
    </location>
    <ligand>
        <name>Ca(2+)</name>
        <dbReference type="ChEBI" id="CHEBI:29108"/>
        <label>2</label>
    </ligand>
</feature>
<dbReference type="GO" id="GO:0042744">
    <property type="term" value="P:hydrogen peroxide catabolic process"/>
    <property type="evidence" value="ECO:0007669"/>
    <property type="project" value="UniProtKB-KW"/>
</dbReference>
<feature type="chain" id="PRO_5042668088" description="Peroxidase" evidence="19">
    <location>
        <begin position="28"/>
        <end position="408"/>
    </location>
</feature>
<evidence type="ECO:0000256" key="3">
    <source>
        <dbReference type="ARBA" id="ARBA00006873"/>
    </source>
</evidence>
<keyword evidence="13 19" id="KW-0376">Hydrogen peroxide</keyword>
<dbReference type="GO" id="GO:0046872">
    <property type="term" value="F:metal ion binding"/>
    <property type="evidence" value="ECO:0007669"/>
    <property type="project" value="UniProtKB-UniRule"/>
</dbReference>
<evidence type="ECO:0000256" key="5">
    <source>
        <dbReference type="ARBA" id="ARBA00022559"/>
    </source>
</evidence>
<evidence type="ECO:0000256" key="11">
    <source>
        <dbReference type="ARBA" id="ARBA00023004"/>
    </source>
</evidence>
<dbReference type="Gene3D" id="1.10.520.10">
    <property type="match status" value="1"/>
</dbReference>
<feature type="binding site" evidence="16">
    <location>
        <position position="96"/>
    </location>
    <ligand>
        <name>Ca(2+)</name>
        <dbReference type="ChEBI" id="CHEBI:29108"/>
        <label>1</label>
    </ligand>
</feature>
<evidence type="ECO:0000256" key="1">
    <source>
        <dbReference type="ARBA" id="ARBA00000189"/>
    </source>
</evidence>
<evidence type="ECO:0000256" key="12">
    <source>
        <dbReference type="ARBA" id="ARBA00023157"/>
    </source>
</evidence>
<dbReference type="EC" id="1.11.1.7" evidence="4 19"/>
<keyword evidence="8 19" id="KW-0732">Signal</keyword>
<dbReference type="SUPFAM" id="SSF48113">
    <property type="entry name" value="Heme-dependent peroxidases"/>
    <property type="match status" value="1"/>
</dbReference>
<dbReference type="PRINTS" id="PR00461">
    <property type="entry name" value="PLPEROXIDASE"/>
</dbReference>
<feature type="disulfide bond" evidence="18">
    <location>
        <begin position="208"/>
        <end position="240"/>
    </location>
</feature>
<protein>
    <recommendedName>
        <fullName evidence="4 19">Peroxidase</fullName>
        <ecNumber evidence="4 19">1.11.1.7</ecNumber>
    </recommendedName>
</protein>
<evidence type="ECO:0000256" key="2">
    <source>
        <dbReference type="ARBA" id="ARBA00004613"/>
    </source>
</evidence>
<feature type="binding site" description="axial binding residue" evidence="16">
    <location>
        <position position="201"/>
    </location>
    <ligand>
        <name>heme b</name>
        <dbReference type="ChEBI" id="CHEBI:60344"/>
    </ligand>
    <ligandPart>
        <name>Fe</name>
        <dbReference type="ChEBI" id="CHEBI:18248"/>
    </ligandPart>
</feature>
<dbReference type="InterPro" id="IPR000823">
    <property type="entry name" value="Peroxidase_pln"/>
</dbReference>
<dbReference type="Gene3D" id="1.10.420.10">
    <property type="entry name" value="Peroxidase, domain 2"/>
    <property type="match status" value="1"/>
</dbReference>
<feature type="domain" description="Plant heme peroxidase family profile" evidence="20">
    <location>
        <begin position="32"/>
        <end position="339"/>
    </location>
</feature>
<feature type="binding site" evidence="16">
    <location>
        <position position="258"/>
    </location>
    <ligand>
        <name>Ca(2+)</name>
        <dbReference type="ChEBI" id="CHEBI:29108"/>
        <label>2</label>
    </ligand>
</feature>
<feature type="disulfide bond" evidence="18">
    <location>
        <begin position="42"/>
        <end position="123"/>
    </location>
</feature>
<dbReference type="CDD" id="cd00693">
    <property type="entry name" value="secretory_peroxidase"/>
    <property type="match status" value="1"/>
</dbReference>
<dbReference type="PROSITE" id="PS00436">
    <property type="entry name" value="PEROXIDASE_2"/>
    <property type="match status" value="1"/>
</dbReference>
<evidence type="ECO:0000256" key="9">
    <source>
        <dbReference type="ARBA" id="ARBA00022837"/>
    </source>
</evidence>
<evidence type="ECO:0000313" key="21">
    <source>
        <dbReference type="EMBL" id="WVZ80763.1"/>
    </source>
</evidence>
<dbReference type="InterPro" id="IPR033905">
    <property type="entry name" value="Secretory_peroxidase"/>
</dbReference>
<evidence type="ECO:0000256" key="6">
    <source>
        <dbReference type="ARBA" id="ARBA00022617"/>
    </source>
</evidence>
<comment type="cofactor">
    <cofactor evidence="16 19">
        <name>Ca(2+)</name>
        <dbReference type="ChEBI" id="CHEBI:29108"/>
    </cofactor>
    <text evidence="16 19">Binds 2 calcium ions per subunit.</text>
</comment>
<dbReference type="GO" id="GO:0006979">
    <property type="term" value="P:response to oxidative stress"/>
    <property type="evidence" value="ECO:0007669"/>
    <property type="project" value="UniProtKB-UniRule"/>
</dbReference>
<feature type="binding site" evidence="16">
    <location>
        <position position="261"/>
    </location>
    <ligand>
        <name>Ca(2+)</name>
        <dbReference type="ChEBI" id="CHEBI:29108"/>
        <label>2</label>
    </ligand>
</feature>
<dbReference type="FunFam" id="1.10.420.10:FF:000007">
    <property type="entry name" value="Peroxidase"/>
    <property type="match status" value="1"/>
</dbReference>
<feature type="binding site" evidence="16">
    <location>
        <position position="81"/>
    </location>
    <ligand>
        <name>Ca(2+)</name>
        <dbReference type="ChEBI" id="CHEBI:29108"/>
        <label>1</label>
    </ligand>
</feature>
<comment type="catalytic activity">
    <reaction evidence="1 19">
        <text>2 a phenolic donor + H2O2 = 2 a phenolic radical donor + 2 H2O</text>
        <dbReference type="Rhea" id="RHEA:56136"/>
        <dbReference type="ChEBI" id="CHEBI:15377"/>
        <dbReference type="ChEBI" id="CHEBI:16240"/>
        <dbReference type="ChEBI" id="CHEBI:139520"/>
        <dbReference type="ChEBI" id="CHEBI:139521"/>
        <dbReference type="EC" id="1.11.1.7"/>
    </reaction>
</comment>
<evidence type="ECO:0000256" key="19">
    <source>
        <dbReference type="RuleBase" id="RU362060"/>
    </source>
</evidence>
<dbReference type="InterPro" id="IPR002016">
    <property type="entry name" value="Haem_peroxidase"/>
</dbReference>
<reference evidence="21 22" key="1">
    <citation type="submission" date="2024-02" db="EMBL/GenBank/DDBJ databases">
        <title>High-quality chromosome-scale genome assembly of Pensacola bahiagrass (Paspalum notatum Flugge var. saurae).</title>
        <authorList>
            <person name="Vega J.M."/>
            <person name="Podio M."/>
            <person name="Orjuela J."/>
            <person name="Siena L.A."/>
            <person name="Pessino S.C."/>
            <person name="Combes M.C."/>
            <person name="Mariac C."/>
            <person name="Albertini E."/>
            <person name="Pupilli F."/>
            <person name="Ortiz J.P.A."/>
            <person name="Leblanc O."/>
        </authorList>
    </citation>
    <scope>NUCLEOTIDE SEQUENCE [LARGE SCALE GENOMIC DNA]</scope>
    <source>
        <strain evidence="21">R1</strain>
        <tissue evidence="21">Leaf</tissue>
    </source>
</reference>
<feature type="disulfide bond" evidence="18">
    <location>
        <begin position="75"/>
        <end position="80"/>
    </location>
</feature>
<dbReference type="GO" id="GO:0005576">
    <property type="term" value="C:extracellular region"/>
    <property type="evidence" value="ECO:0007669"/>
    <property type="project" value="UniProtKB-SubCell"/>
</dbReference>
<comment type="cofactor">
    <cofactor evidence="16 19">
        <name>heme b</name>
        <dbReference type="ChEBI" id="CHEBI:60344"/>
    </cofactor>
    <text evidence="16 19">Binds 1 heme b (iron(II)-protoporphyrin IX) group per subunit.</text>
</comment>
<dbReference type="Proteomes" id="UP001341281">
    <property type="component" value="Chromosome 06"/>
</dbReference>
<proteinExistence type="inferred from homology"/>
<feature type="binding site" evidence="16">
    <location>
        <position position="83"/>
    </location>
    <ligand>
        <name>Ca(2+)</name>
        <dbReference type="ChEBI" id="CHEBI:29108"/>
        <label>1</label>
    </ligand>
</feature>
<keyword evidence="11 16" id="KW-0408">Iron</keyword>
<keyword evidence="6 19" id="KW-0349">Heme</keyword>
<gene>
    <name evidence="21" type="ORF">U9M48_028216</name>
</gene>
<feature type="signal peptide" evidence="19">
    <location>
        <begin position="1"/>
        <end position="27"/>
    </location>
</feature>
<evidence type="ECO:0000256" key="4">
    <source>
        <dbReference type="ARBA" id="ARBA00012313"/>
    </source>
</evidence>
<dbReference type="GO" id="GO:0140825">
    <property type="term" value="F:lactoperoxidase activity"/>
    <property type="evidence" value="ECO:0007669"/>
    <property type="project" value="UniProtKB-EC"/>
</dbReference>
<evidence type="ECO:0000256" key="14">
    <source>
        <dbReference type="PIRSR" id="PIRSR600823-1"/>
    </source>
</evidence>
<dbReference type="EMBL" id="CP144750">
    <property type="protein sequence ID" value="WVZ80763.1"/>
    <property type="molecule type" value="Genomic_DNA"/>
</dbReference>
<keyword evidence="22" id="KW-1185">Reference proteome</keyword>
<feature type="binding site" evidence="16">
    <location>
        <position position="79"/>
    </location>
    <ligand>
        <name>Ca(2+)</name>
        <dbReference type="ChEBI" id="CHEBI:29108"/>
        <label>1</label>
    </ligand>
</feature>
<evidence type="ECO:0000259" key="20">
    <source>
        <dbReference type="PROSITE" id="PS50873"/>
    </source>
</evidence>
<comment type="subcellular location">
    <subcellularLocation>
        <location evidence="2 19">Secreted</location>
    </subcellularLocation>
</comment>
<dbReference type="InterPro" id="IPR010255">
    <property type="entry name" value="Haem_peroxidase_sf"/>
</dbReference>
<comment type="similarity">
    <text evidence="3">Belongs to the peroxidase family. Ascorbate peroxidase subfamily.</text>
</comment>
<evidence type="ECO:0000256" key="8">
    <source>
        <dbReference type="ARBA" id="ARBA00022729"/>
    </source>
</evidence>